<reference evidence="9" key="1">
    <citation type="submission" date="2016-11" db="UniProtKB">
        <authorList>
            <consortium name="WormBaseParasite"/>
        </authorList>
    </citation>
    <scope>IDENTIFICATION</scope>
</reference>
<proteinExistence type="inferred from homology"/>
<feature type="signal peptide" evidence="5">
    <location>
        <begin position="1"/>
        <end position="20"/>
    </location>
</feature>
<dbReference type="Proteomes" id="UP000582659">
    <property type="component" value="Unassembled WGS sequence"/>
</dbReference>
<dbReference type="GO" id="GO:0005576">
    <property type="term" value="C:extracellular region"/>
    <property type="evidence" value="ECO:0007669"/>
    <property type="project" value="UniProtKB-SubCell"/>
</dbReference>
<dbReference type="PANTHER" id="PTHR21700">
    <property type="entry name" value="TRANSTHYRETIN-LIKE FAMILY PROTEIN-RELATED"/>
    <property type="match status" value="1"/>
</dbReference>
<dbReference type="EMBL" id="CAJFDI010000006">
    <property type="protein sequence ID" value="CAD5233738.1"/>
    <property type="molecule type" value="Genomic_DNA"/>
</dbReference>
<accession>A0A1I7RJV4</accession>
<organism evidence="7 9">
    <name type="scientific">Bursaphelenchus xylophilus</name>
    <name type="common">Pinewood nematode worm</name>
    <name type="synonym">Aphelenchoides xylophilus</name>
    <dbReference type="NCBI Taxonomy" id="6326"/>
    <lineage>
        <taxon>Eukaryota</taxon>
        <taxon>Metazoa</taxon>
        <taxon>Ecdysozoa</taxon>
        <taxon>Nematoda</taxon>
        <taxon>Chromadorea</taxon>
        <taxon>Rhabditida</taxon>
        <taxon>Tylenchina</taxon>
        <taxon>Tylenchomorpha</taxon>
        <taxon>Aphelenchoidea</taxon>
        <taxon>Aphelenchoididae</taxon>
        <taxon>Bursaphelenchus</taxon>
    </lineage>
</organism>
<comment type="similarity">
    <text evidence="2">Belongs to the nematode transthyretin-like family.</text>
</comment>
<keyword evidence="8" id="KW-1185">Reference proteome</keyword>
<dbReference type="PANTHER" id="PTHR21700:SF3">
    <property type="entry name" value="TRANSTHYRETIN-LIKE PROTEIN 5"/>
    <property type="match status" value="1"/>
</dbReference>
<evidence type="ECO:0000313" key="6">
    <source>
        <dbReference type="EMBL" id="CAD5233738.1"/>
    </source>
</evidence>
<evidence type="ECO:0000256" key="4">
    <source>
        <dbReference type="ARBA" id="ARBA00022729"/>
    </source>
</evidence>
<dbReference type="Proteomes" id="UP000095284">
    <property type="component" value="Unplaced"/>
</dbReference>
<evidence type="ECO:0000256" key="2">
    <source>
        <dbReference type="ARBA" id="ARBA00010112"/>
    </source>
</evidence>
<evidence type="ECO:0000313" key="8">
    <source>
        <dbReference type="Proteomes" id="UP000659654"/>
    </source>
</evidence>
<name>A0A1I7RJV4_BURXY</name>
<reference evidence="6" key="2">
    <citation type="submission" date="2020-09" db="EMBL/GenBank/DDBJ databases">
        <authorList>
            <person name="Kikuchi T."/>
        </authorList>
    </citation>
    <scope>NUCLEOTIDE SEQUENCE</scope>
    <source>
        <strain evidence="6">Ka4C1</strain>
    </source>
</reference>
<evidence type="ECO:0000313" key="7">
    <source>
        <dbReference type="Proteomes" id="UP000095284"/>
    </source>
</evidence>
<dbReference type="InterPro" id="IPR001534">
    <property type="entry name" value="Transthyretin-like"/>
</dbReference>
<sequence length="149" mass="16987">MSCEMLKVVAIAVAICGILAKQDDLKMEDLDLKAWWETEFHPTFEGRLKCDGGGLRNLKKRVRVELYEQDLGQQHWFDPDDFLGATYADPGGYYFINGTSSEIGEIEPYIEIIHTCGGPCRIVRQYTPTPVIELFENGRMCPKDRILKP</sequence>
<protein>
    <submittedName>
        <fullName evidence="6">(pine wood nematode) hypothetical protein</fullName>
    </submittedName>
</protein>
<dbReference type="GO" id="GO:0009986">
    <property type="term" value="C:cell surface"/>
    <property type="evidence" value="ECO:0007669"/>
    <property type="project" value="InterPro"/>
</dbReference>
<keyword evidence="3" id="KW-0964">Secreted</keyword>
<dbReference type="AlphaFoldDB" id="A0A1I7RJV4"/>
<gene>
    <name evidence="6" type="ORF">BXYJ_LOCUS13829</name>
</gene>
<dbReference type="WBParaSite" id="BXY_0098600.1">
    <property type="protein sequence ID" value="BXY_0098600.1"/>
    <property type="gene ID" value="BXY_0098600"/>
</dbReference>
<dbReference type="EMBL" id="CAJFCV020000006">
    <property type="protein sequence ID" value="CAG9129090.1"/>
    <property type="molecule type" value="Genomic_DNA"/>
</dbReference>
<comment type="subcellular location">
    <subcellularLocation>
        <location evidence="1">Secreted</location>
    </subcellularLocation>
</comment>
<evidence type="ECO:0000256" key="5">
    <source>
        <dbReference type="SAM" id="SignalP"/>
    </source>
</evidence>
<dbReference type="InterPro" id="IPR038479">
    <property type="entry name" value="Transthyretin-like_sf"/>
</dbReference>
<keyword evidence="4 5" id="KW-0732">Signal</keyword>
<evidence type="ECO:0000256" key="3">
    <source>
        <dbReference type="ARBA" id="ARBA00022525"/>
    </source>
</evidence>
<feature type="chain" id="PRO_5035359120" evidence="5">
    <location>
        <begin position="21"/>
        <end position="149"/>
    </location>
</feature>
<evidence type="ECO:0000313" key="9">
    <source>
        <dbReference type="WBParaSite" id="BXY_0098600.1"/>
    </source>
</evidence>
<evidence type="ECO:0000256" key="1">
    <source>
        <dbReference type="ARBA" id="ARBA00004613"/>
    </source>
</evidence>
<dbReference type="Pfam" id="PF01060">
    <property type="entry name" value="TTR-52"/>
    <property type="match status" value="1"/>
</dbReference>
<dbReference type="SMR" id="A0A1I7RJV4"/>
<dbReference type="Gene3D" id="2.60.40.3330">
    <property type="match status" value="1"/>
</dbReference>
<dbReference type="Proteomes" id="UP000659654">
    <property type="component" value="Unassembled WGS sequence"/>
</dbReference>